<feature type="region of interest" description="Disordered" evidence="8">
    <location>
        <begin position="1"/>
        <end position="88"/>
    </location>
</feature>
<keyword evidence="4" id="KW-0663">Pyridoxal phosphate</keyword>
<comment type="cofactor">
    <cofactor evidence="1">
        <name>pyridoxal 5'-phosphate</name>
        <dbReference type="ChEBI" id="CHEBI:597326"/>
    </cofactor>
</comment>
<gene>
    <name evidence="10" type="primary">nifS</name>
    <name evidence="10" type="ORF">NCTC7807_01411</name>
</gene>
<dbReference type="InterPro" id="IPR015421">
    <property type="entry name" value="PyrdxlP-dep_Trfase_major"/>
</dbReference>
<dbReference type="PANTHER" id="PTHR11601:SF34">
    <property type="entry name" value="CYSTEINE DESULFURASE"/>
    <property type="match status" value="1"/>
</dbReference>
<evidence type="ECO:0000256" key="5">
    <source>
        <dbReference type="ARBA" id="ARBA00023004"/>
    </source>
</evidence>
<dbReference type="PANTHER" id="PTHR11601">
    <property type="entry name" value="CYSTEINE DESULFURYLASE FAMILY MEMBER"/>
    <property type="match status" value="1"/>
</dbReference>
<dbReference type="EMBL" id="UHID01000001">
    <property type="protein sequence ID" value="SUO95758.1"/>
    <property type="molecule type" value="Genomic_DNA"/>
</dbReference>
<dbReference type="Proteomes" id="UP000254150">
    <property type="component" value="Unassembled WGS sequence"/>
</dbReference>
<keyword evidence="3" id="KW-0479">Metal-binding</keyword>
<dbReference type="FunFam" id="3.40.640.10:FF:000084">
    <property type="entry name" value="IscS-like cysteine desulfurase"/>
    <property type="match status" value="1"/>
</dbReference>
<evidence type="ECO:0000313" key="10">
    <source>
        <dbReference type="EMBL" id="SUO95758.1"/>
    </source>
</evidence>
<keyword evidence="10" id="KW-0808">Transferase</keyword>
<evidence type="ECO:0000256" key="8">
    <source>
        <dbReference type="SAM" id="MobiDB-lite"/>
    </source>
</evidence>
<dbReference type="Pfam" id="PF00266">
    <property type="entry name" value="Aminotran_5"/>
    <property type="match status" value="1"/>
</dbReference>
<reference evidence="10 11" key="1">
    <citation type="submission" date="2018-06" db="EMBL/GenBank/DDBJ databases">
        <authorList>
            <consortium name="Pathogen Informatics"/>
            <person name="Doyle S."/>
        </authorList>
    </citation>
    <scope>NUCLEOTIDE SEQUENCE [LARGE SCALE GENOMIC DNA]</scope>
    <source>
        <strain evidence="10 11">NCTC7807</strain>
    </source>
</reference>
<dbReference type="SUPFAM" id="SSF53383">
    <property type="entry name" value="PLP-dependent transferases"/>
    <property type="match status" value="1"/>
</dbReference>
<proteinExistence type="inferred from homology"/>
<evidence type="ECO:0000259" key="9">
    <source>
        <dbReference type="Pfam" id="PF00266"/>
    </source>
</evidence>
<dbReference type="AlphaFoldDB" id="A0A380MU06"/>
<dbReference type="GO" id="GO:0008483">
    <property type="term" value="F:transaminase activity"/>
    <property type="evidence" value="ECO:0007669"/>
    <property type="project" value="UniProtKB-KW"/>
</dbReference>
<comment type="similarity">
    <text evidence="2">Belongs to the class-V pyridoxal-phosphate-dependent aminotransferase family. NifS/IscS subfamily.</text>
</comment>
<dbReference type="GO" id="GO:0046872">
    <property type="term" value="F:metal ion binding"/>
    <property type="evidence" value="ECO:0007669"/>
    <property type="project" value="UniProtKB-KW"/>
</dbReference>
<comment type="catalytic activity">
    <reaction evidence="7">
        <text>(sulfur carrier)-H + L-cysteine = (sulfur carrier)-SH + L-alanine</text>
        <dbReference type="Rhea" id="RHEA:43892"/>
        <dbReference type="Rhea" id="RHEA-COMP:14737"/>
        <dbReference type="Rhea" id="RHEA-COMP:14739"/>
        <dbReference type="ChEBI" id="CHEBI:29917"/>
        <dbReference type="ChEBI" id="CHEBI:35235"/>
        <dbReference type="ChEBI" id="CHEBI:57972"/>
        <dbReference type="ChEBI" id="CHEBI:64428"/>
        <dbReference type="EC" id="2.8.1.7"/>
    </reaction>
</comment>
<organism evidence="10 11">
    <name type="scientific">Streptomyces griseus</name>
    <dbReference type="NCBI Taxonomy" id="1911"/>
    <lineage>
        <taxon>Bacteria</taxon>
        <taxon>Bacillati</taxon>
        <taxon>Actinomycetota</taxon>
        <taxon>Actinomycetes</taxon>
        <taxon>Kitasatosporales</taxon>
        <taxon>Streptomycetaceae</taxon>
        <taxon>Streptomyces</taxon>
    </lineage>
</organism>
<dbReference type="GO" id="GO:0031071">
    <property type="term" value="F:cysteine desulfurase activity"/>
    <property type="evidence" value="ECO:0007669"/>
    <property type="project" value="UniProtKB-EC"/>
</dbReference>
<evidence type="ECO:0000256" key="6">
    <source>
        <dbReference type="ARBA" id="ARBA00023014"/>
    </source>
</evidence>
<evidence type="ECO:0000256" key="3">
    <source>
        <dbReference type="ARBA" id="ARBA00022723"/>
    </source>
</evidence>
<dbReference type="Gene3D" id="1.10.260.50">
    <property type="match status" value="1"/>
</dbReference>
<evidence type="ECO:0000256" key="7">
    <source>
        <dbReference type="ARBA" id="ARBA00050776"/>
    </source>
</evidence>
<keyword evidence="6" id="KW-0411">Iron-sulfur</keyword>
<name>A0A380MU06_STRGR</name>
<dbReference type="EC" id="2.8.1.7" evidence="10"/>
<dbReference type="InterPro" id="IPR000192">
    <property type="entry name" value="Aminotrans_V_dom"/>
</dbReference>
<keyword evidence="10" id="KW-0032">Aminotransferase</keyword>
<dbReference type="Gene3D" id="3.40.640.10">
    <property type="entry name" value="Type I PLP-dependent aspartate aminotransferase-like (Major domain)"/>
    <property type="match status" value="1"/>
</dbReference>
<dbReference type="GO" id="GO:0051536">
    <property type="term" value="F:iron-sulfur cluster binding"/>
    <property type="evidence" value="ECO:0007669"/>
    <property type="project" value="UniProtKB-KW"/>
</dbReference>
<evidence type="ECO:0000256" key="4">
    <source>
        <dbReference type="ARBA" id="ARBA00022898"/>
    </source>
</evidence>
<evidence type="ECO:0000313" key="11">
    <source>
        <dbReference type="Proteomes" id="UP000254150"/>
    </source>
</evidence>
<sequence>MVAPRPGNAGAGGRYGPGARVSAVSPPAARGGYADDSEGRVAARAGTGPAGPRGRLRGTAGSVPLPGGRRGRDRGGPDHGASLSTGPARARRIGPTMAYLDHAATTPMLPEAVEALSAQLTRTGNASSLHAAGRRARRSAEEARETLAESLGARPSEVVLTGGGTEADNLAVKGLYWARRAADARRTRVLASPVEHHAVLDAVHWLGEHEGATVEYLPVDTLGRVHPEALREALARNPHDVALATVMWANNEIGTVQPVAALAAVAAEYEIPLHADAVQAFGQLPLDFDTSGLAAATVSGHKIGGPYGIGALLLGRQYTPVPVLHGGGQERHVRSGTLDVPAIASFAVAGRLAAERRPRFAEQIGALRDDLVTAVRAAVPDAILGGDPDPAGRLPANAHFTFPGCEGDSLLLLLDAQGIECSTGSACTAGVAQPSHVLLATGTPPGLARGTLRFSLGHTSTRADVDAVARAIGPAVERARAAGLS</sequence>
<keyword evidence="5" id="KW-0408">Iron</keyword>
<evidence type="ECO:0000256" key="2">
    <source>
        <dbReference type="ARBA" id="ARBA00006490"/>
    </source>
</evidence>
<accession>A0A380MU06</accession>
<dbReference type="Gene3D" id="3.90.1150.10">
    <property type="entry name" value="Aspartate Aminotransferase, domain 1"/>
    <property type="match status" value="1"/>
</dbReference>
<evidence type="ECO:0000256" key="1">
    <source>
        <dbReference type="ARBA" id="ARBA00001933"/>
    </source>
</evidence>
<feature type="domain" description="Aminotransferase class V" evidence="9">
    <location>
        <begin position="99"/>
        <end position="468"/>
    </location>
</feature>
<feature type="compositionally biased region" description="Low complexity" evidence="8">
    <location>
        <begin position="40"/>
        <end position="61"/>
    </location>
</feature>
<dbReference type="InterPro" id="IPR015422">
    <property type="entry name" value="PyrdxlP-dep_Trfase_small"/>
</dbReference>
<dbReference type="InterPro" id="IPR015424">
    <property type="entry name" value="PyrdxlP-dep_Trfase"/>
</dbReference>
<protein>
    <submittedName>
        <fullName evidence="10">Pyridoxal-phosphate-dependent aminotransferase</fullName>
        <ecNumber evidence="10">2.8.1.7</ecNumber>
    </submittedName>
</protein>